<accession>A0A915KY84</accession>
<proteinExistence type="predicted"/>
<reference evidence="2" key="1">
    <citation type="submission" date="2022-11" db="UniProtKB">
        <authorList>
            <consortium name="WormBaseParasite"/>
        </authorList>
    </citation>
    <scope>IDENTIFICATION</scope>
</reference>
<protein>
    <submittedName>
        <fullName evidence="2">Uncharacterized protein</fullName>
    </submittedName>
</protein>
<keyword evidence="1" id="KW-1185">Reference proteome</keyword>
<organism evidence="1 2">
    <name type="scientific">Romanomermis culicivorax</name>
    <name type="common">Nematode worm</name>
    <dbReference type="NCBI Taxonomy" id="13658"/>
    <lineage>
        <taxon>Eukaryota</taxon>
        <taxon>Metazoa</taxon>
        <taxon>Ecdysozoa</taxon>
        <taxon>Nematoda</taxon>
        <taxon>Enoplea</taxon>
        <taxon>Dorylaimia</taxon>
        <taxon>Mermithida</taxon>
        <taxon>Mermithoidea</taxon>
        <taxon>Mermithidae</taxon>
        <taxon>Romanomermis</taxon>
    </lineage>
</organism>
<evidence type="ECO:0000313" key="2">
    <source>
        <dbReference type="WBParaSite" id="nRc.2.0.1.t43145-RA"/>
    </source>
</evidence>
<evidence type="ECO:0000313" key="1">
    <source>
        <dbReference type="Proteomes" id="UP000887565"/>
    </source>
</evidence>
<dbReference type="WBParaSite" id="nRc.2.0.1.t43145-RA">
    <property type="protein sequence ID" value="nRc.2.0.1.t43145-RA"/>
    <property type="gene ID" value="nRc.2.0.1.g43145"/>
</dbReference>
<name>A0A915KY84_ROMCU</name>
<sequence>IPPSLFLTFFHASNSFKLYEAKLHSNALKYEVCSRNIDARMPYVMRLFVQTIYSALDQN</sequence>
<dbReference type="AlphaFoldDB" id="A0A915KY84"/>
<dbReference type="Proteomes" id="UP000887565">
    <property type="component" value="Unplaced"/>
</dbReference>